<evidence type="ECO:0000256" key="1">
    <source>
        <dbReference type="ARBA" id="ARBA00004651"/>
    </source>
</evidence>
<sequence>METLNRGRTPPALIGVKKTGNGERPRGPRGSQVETGSSPDLCGPPTPVDTMTEWIIQIVQQFGYLGIFLMLILARVLPPVPAETVIPLAGMGAATGEFNLLLVALAAGAGSAVGELMWYLPAHWMGRERFEAFLRRHGHWLTVKPEQVHRATEWFARRGGLAVLLCQPLPGLRTLISVPAGACGLPMGIFLLYAAAGAALWSLVLAATGYLVRVGFPWVADWMVPATLVLFIVLLGTYVLRLVRHRRDNRREERREARSELPGGGG</sequence>
<protein>
    <submittedName>
        <fullName evidence="9">Membrane protein DedA, SNARE-associated domain</fullName>
    </submittedName>
</protein>
<keyword evidence="4 7" id="KW-1133">Transmembrane helix</keyword>
<feature type="region of interest" description="Disordered" evidence="6">
    <location>
        <begin position="1"/>
        <end position="44"/>
    </location>
</feature>
<feature type="transmembrane region" description="Helical" evidence="7">
    <location>
        <begin position="98"/>
        <end position="120"/>
    </location>
</feature>
<evidence type="ECO:0000256" key="3">
    <source>
        <dbReference type="ARBA" id="ARBA00022692"/>
    </source>
</evidence>
<dbReference type="STRING" id="286727.SAMN02982917_5436"/>
<name>A0A1X7HAV7_9PROT</name>
<proteinExistence type="predicted"/>
<evidence type="ECO:0000256" key="2">
    <source>
        <dbReference type="ARBA" id="ARBA00022475"/>
    </source>
</evidence>
<organism evidence="9 10">
    <name type="scientific">Azospirillum oryzae</name>
    <dbReference type="NCBI Taxonomy" id="286727"/>
    <lineage>
        <taxon>Bacteria</taxon>
        <taxon>Pseudomonadati</taxon>
        <taxon>Pseudomonadota</taxon>
        <taxon>Alphaproteobacteria</taxon>
        <taxon>Rhodospirillales</taxon>
        <taxon>Azospirillaceae</taxon>
        <taxon>Azospirillum</taxon>
    </lineage>
</organism>
<keyword evidence="2" id="KW-1003">Cell membrane</keyword>
<evidence type="ECO:0000313" key="10">
    <source>
        <dbReference type="Proteomes" id="UP000192936"/>
    </source>
</evidence>
<evidence type="ECO:0000256" key="6">
    <source>
        <dbReference type="SAM" id="MobiDB-lite"/>
    </source>
</evidence>
<dbReference type="Proteomes" id="UP000192936">
    <property type="component" value="Unassembled WGS sequence"/>
</dbReference>
<evidence type="ECO:0000259" key="8">
    <source>
        <dbReference type="Pfam" id="PF09335"/>
    </source>
</evidence>
<comment type="subcellular location">
    <subcellularLocation>
        <location evidence="1">Cell membrane</location>
        <topology evidence="1">Multi-pass membrane protein</topology>
    </subcellularLocation>
</comment>
<dbReference type="EMBL" id="FXAK01000007">
    <property type="protein sequence ID" value="SMF82912.1"/>
    <property type="molecule type" value="Genomic_DNA"/>
</dbReference>
<dbReference type="GO" id="GO:0005886">
    <property type="term" value="C:plasma membrane"/>
    <property type="evidence" value="ECO:0007669"/>
    <property type="project" value="UniProtKB-SubCell"/>
</dbReference>
<dbReference type="PANTHER" id="PTHR42709">
    <property type="entry name" value="ALKALINE PHOSPHATASE LIKE PROTEIN"/>
    <property type="match status" value="1"/>
</dbReference>
<dbReference type="InterPro" id="IPR051311">
    <property type="entry name" value="DedA_domain"/>
</dbReference>
<keyword evidence="5 7" id="KW-0472">Membrane</keyword>
<feature type="transmembrane region" description="Helical" evidence="7">
    <location>
        <begin position="222"/>
        <end position="243"/>
    </location>
</feature>
<dbReference type="PANTHER" id="PTHR42709:SF6">
    <property type="entry name" value="UNDECAPRENYL PHOSPHATE TRANSPORTER A"/>
    <property type="match status" value="1"/>
</dbReference>
<accession>A0A1X7HAV7</accession>
<reference evidence="9 10" key="1">
    <citation type="submission" date="2017-04" db="EMBL/GenBank/DDBJ databases">
        <authorList>
            <person name="Afonso C.L."/>
            <person name="Miller P.J."/>
            <person name="Scott M.A."/>
            <person name="Spackman E."/>
            <person name="Goraichik I."/>
            <person name="Dimitrov K.M."/>
            <person name="Suarez D.L."/>
            <person name="Swayne D.E."/>
        </authorList>
    </citation>
    <scope>NUCLEOTIDE SEQUENCE [LARGE SCALE GENOMIC DNA]</scope>
    <source>
        <strain evidence="9 10">A2P</strain>
    </source>
</reference>
<dbReference type="InterPro" id="IPR032816">
    <property type="entry name" value="VTT_dom"/>
</dbReference>
<dbReference type="AlphaFoldDB" id="A0A1X7HAV7"/>
<evidence type="ECO:0000256" key="4">
    <source>
        <dbReference type="ARBA" id="ARBA00022989"/>
    </source>
</evidence>
<evidence type="ECO:0000256" key="5">
    <source>
        <dbReference type="ARBA" id="ARBA00023136"/>
    </source>
</evidence>
<evidence type="ECO:0000313" key="9">
    <source>
        <dbReference type="EMBL" id="SMF82912.1"/>
    </source>
</evidence>
<gene>
    <name evidence="9" type="ORF">SAMN02982917_5436</name>
</gene>
<keyword evidence="3 7" id="KW-0812">Transmembrane</keyword>
<dbReference type="Pfam" id="PF09335">
    <property type="entry name" value="VTT_dom"/>
    <property type="match status" value="1"/>
</dbReference>
<feature type="transmembrane region" description="Helical" evidence="7">
    <location>
        <begin position="190"/>
        <end position="210"/>
    </location>
</feature>
<feature type="domain" description="VTT" evidence="8">
    <location>
        <begin position="98"/>
        <end position="210"/>
    </location>
</feature>
<feature type="transmembrane region" description="Helical" evidence="7">
    <location>
        <begin position="61"/>
        <end position="78"/>
    </location>
</feature>
<evidence type="ECO:0000256" key="7">
    <source>
        <dbReference type="SAM" id="Phobius"/>
    </source>
</evidence>